<evidence type="ECO:0000313" key="2">
    <source>
        <dbReference type="EMBL" id="MCG6503894.1"/>
    </source>
</evidence>
<dbReference type="EMBL" id="JAKOOW010000022">
    <property type="protein sequence ID" value="MCG6503894.1"/>
    <property type="molecule type" value="Genomic_DNA"/>
</dbReference>
<sequence>MNRETLAILVCPLTKKPLEYHADKQELWSKAAKLAFPIRDGIPIMLPDEARELSDLEIDS</sequence>
<dbReference type="PANTHER" id="PTHR33505">
    <property type="entry name" value="ZGC:162634"/>
    <property type="match status" value="1"/>
</dbReference>
<organism evidence="2 3">
    <name type="scientific">Kingella pumchi</name>
    <dbReference type="NCBI Taxonomy" id="2779506"/>
    <lineage>
        <taxon>Bacteria</taxon>
        <taxon>Pseudomonadati</taxon>
        <taxon>Pseudomonadota</taxon>
        <taxon>Betaproteobacteria</taxon>
        <taxon>Neisseriales</taxon>
        <taxon>Neisseriaceae</taxon>
        <taxon>Kingella</taxon>
    </lineage>
</organism>
<reference evidence="2 3" key="1">
    <citation type="submission" date="2022-02" db="EMBL/GenBank/DDBJ databases">
        <title>Genome sequence data of Kingella unionensis sp. nov. strain CICC 24913 (CCUG 75125).</title>
        <authorList>
            <person name="Xiao M."/>
        </authorList>
    </citation>
    <scope>NUCLEOTIDE SEQUENCE [LARGE SCALE GENOMIC DNA]</scope>
    <source>
        <strain evidence="2 3">CICC 24913</strain>
    </source>
</reference>
<dbReference type="Pfam" id="PF03966">
    <property type="entry name" value="Trm112p"/>
    <property type="match status" value="1"/>
</dbReference>
<keyword evidence="3" id="KW-1185">Reference proteome</keyword>
<evidence type="ECO:0000313" key="3">
    <source>
        <dbReference type="Proteomes" id="UP001298424"/>
    </source>
</evidence>
<comment type="similarity">
    <text evidence="1">Belongs to the UPF0434 family.</text>
</comment>
<gene>
    <name evidence="2" type="ORF">MB824_05230</name>
</gene>
<proteinExistence type="inferred from homology"/>
<protein>
    <recommendedName>
        <fullName evidence="1">UPF0434 protein MB824_05230</fullName>
    </recommendedName>
</protein>
<dbReference type="Gene3D" id="2.20.25.10">
    <property type="match status" value="1"/>
</dbReference>
<dbReference type="HAMAP" id="MF_01187">
    <property type="entry name" value="UPF0434"/>
    <property type="match status" value="1"/>
</dbReference>
<accession>A0ABS9NM67</accession>
<evidence type="ECO:0000256" key="1">
    <source>
        <dbReference type="HAMAP-Rule" id="MF_01187"/>
    </source>
</evidence>
<dbReference type="InterPro" id="IPR005651">
    <property type="entry name" value="Trm112-like"/>
</dbReference>
<dbReference type="RefSeq" id="WP_238746536.1">
    <property type="nucleotide sequence ID" value="NZ_JAKOOW010000022.1"/>
</dbReference>
<comment type="caution">
    <text evidence="2">The sequence shown here is derived from an EMBL/GenBank/DDBJ whole genome shotgun (WGS) entry which is preliminary data.</text>
</comment>
<dbReference type="Proteomes" id="UP001298424">
    <property type="component" value="Unassembled WGS sequence"/>
</dbReference>
<name>A0ABS9NM67_9NEIS</name>
<dbReference type="PANTHER" id="PTHR33505:SF4">
    <property type="entry name" value="PROTEIN PREY, MITOCHONDRIAL"/>
    <property type="match status" value="1"/>
</dbReference>
<dbReference type="SUPFAM" id="SSF158997">
    <property type="entry name" value="Trm112p-like"/>
    <property type="match status" value="1"/>
</dbReference>